<dbReference type="InterPro" id="IPR036736">
    <property type="entry name" value="ACP-like_sf"/>
</dbReference>
<dbReference type="CDD" id="cd17643">
    <property type="entry name" value="A_NRPS_Cytc1-like"/>
    <property type="match status" value="1"/>
</dbReference>
<name>A0ABV3E7Z7_9ACTN</name>
<dbReference type="Gene3D" id="3.40.50.12780">
    <property type="entry name" value="N-terminal domain of ligase-like"/>
    <property type="match status" value="1"/>
</dbReference>
<keyword evidence="6" id="KW-1185">Reference proteome</keyword>
<dbReference type="PROSITE" id="PS00012">
    <property type="entry name" value="PHOSPHOPANTETHEINE"/>
    <property type="match status" value="1"/>
</dbReference>
<keyword evidence="2" id="KW-0596">Phosphopantetheine</keyword>
<dbReference type="SUPFAM" id="SSF56801">
    <property type="entry name" value="Acetyl-CoA synthetase-like"/>
    <property type="match status" value="1"/>
</dbReference>
<evidence type="ECO:0000313" key="5">
    <source>
        <dbReference type="EMBL" id="MEU9353269.1"/>
    </source>
</evidence>
<dbReference type="SMART" id="SM00823">
    <property type="entry name" value="PKS_PP"/>
    <property type="match status" value="1"/>
</dbReference>
<dbReference type="Gene3D" id="3.40.50.1820">
    <property type="entry name" value="alpha/beta hydrolase"/>
    <property type="match status" value="1"/>
</dbReference>
<sequence length="1041" mass="111779">ALAHQDVPFDLLVEELNPPRSASRNPLFQVMFTLQNGIASTVRFPGLDVTAEDVGVRQAKFDLTFALEESFGPGGEPAGITGVIDYSADLFDETTVRRMAGRFARVLEQLVADPDAPIGQVRVTGHEEERLLERWSGGPAYRAAQNDRTPLDVFQEQVRKAPDAVAVNCGTHRLTYRELNAHANRLARHLITLGAGPERMVAVALPRSTELVVALLAVLKTGAAYVPVDTGYPAQRIAHVLRDADALVLVTTGETARRLPGQGTPRLLLDADETRAALSAYPDGDVTDVERITPLRPDHPAYTIHTSGSTGAPKGVVVPHRNVLRLFTSTRPWFSFGPDDVWTLFHSFAFDFSVWELWGSLLHGGRLVVVPYETSRSPHELLRLLADEGVTVLNQTPSAFHQLMRADAERPEDGRSLRLRYVVFGGEALDPGRLADWYARHDANAPRLVNMYGITETTVHVTALPLDERHTTGAQRSPMGRGIPDLRVHVLDERLRRRPIGVAGELYVSGAGLARGYLNRPGLTAGRFVADPYGAPGTRMYRTGDIARWRPDGGLEFLGRADDQIKLRGFRIEPAEVEAALLDCEGVEQAVVILREDRPGDRRLIGYTVGPEPSPETEAELRREVALRLPEHMVPSACVVLPALPLTGNGKLDRAALPAPRSAGAAGAVVRTARTPGEKLLCELFAEVLGVAEVGPDQGFFELGGHSLLAVRLIERVRSALDAEIGIGTLFAAPTPAALARRLDARPAGAGARAGSEAGPGLAVDALAPLLPLRAAGHRPPLFCVHPAAGTSWVYAGLLAHLDREQPVYGLQAPGLTSSGRTPGSFDELVTDYLRRMREFRPHGPYHLLGWSFGGMAAHAMAARLRAEGEDVALLALLDAYPDGGRSGEPLVEDDVIAALLESLGQPPGCSQTPDPALAAAFGQQYGALGQLGGDPVATVVKVFSDHCRLAGGFRPSRFDGDALVFAATWDDGTGGEARPDPLDWARHVTGRVDVHRLPYRHGEMTGSGALAYIGPVLAARLGGAPGPRATKNTTTTDGGL</sequence>
<keyword evidence="3" id="KW-0597">Phosphoprotein</keyword>
<evidence type="ECO:0000256" key="3">
    <source>
        <dbReference type="ARBA" id="ARBA00022553"/>
    </source>
</evidence>
<dbReference type="InterPro" id="IPR023213">
    <property type="entry name" value="CAT-like_dom_sf"/>
</dbReference>
<dbReference type="SUPFAM" id="SSF52777">
    <property type="entry name" value="CoA-dependent acyltransferases"/>
    <property type="match status" value="1"/>
</dbReference>
<dbReference type="EMBL" id="JBEZLS010000013">
    <property type="protein sequence ID" value="MEU9353269.1"/>
    <property type="molecule type" value="Genomic_DNA"/>
</dbReference>
<proteinExistence type="predicted"/>
<dbReference type="Pfam" id="PF13193">
    <property type="entry name" value="AMP-binding_C"/>
    <property type="match status" value="1"/>
</dbReference>
<dbReference type="Proteomes" id="UP001551582">
    <property type="component" value="Unassembled WGS sequence"/>
</dbReference>
<evidence type="ECO:0000313" key="6">
    <source>
        <dbReference type="Proteomes" id="UP001551582"/>
    </source>
</evidence>
<evidence type="ECO:0000256" key="1">
    <source>
        <dbReference type="ARBA" id="ARBA00001957"/>
    </source>
</evidence>
<dbReference type="InterPro" id="IPR029058">
    <property type="entry name" value="AB_hydrolase_fold"/>
</dbReference>
<dbReference type="PROSITE" id="PS50075">
    <property type="entry name" value="CARRIER"/>
    <property type="match status" value="1"/>
</dbReference>
<comment type="cofactor">
    <cofactor evidence="1">
        <name>pantetheine 4'-phosphate</name>
        <dbReference type="ChEBI" id="CHEBI:47942"/>
    </cofactor>
</comment>
<dbReference type="InterPro" id="IPR025110">
    <property type="entry name" value="AMP-bd_C"/>
</dbReference>
<dbReference type="InterPro" id="IPR001242">
    <property type="entry name" value="Condensation_dom"/>
</dbReference>
<evidence type="ECO:0000256" key="2">
    <source>
        <dbReference type="ARBA" id="ARBA00022450"/>
    </source>
</evidence>
<dbReference type="SUPFAM" id="SSF47336">
    <property type="entry name" value="ACP-like"/>
    <property type="match status" value="1"/>
</dbReference>
<dbReference type="InterPro" id="IPR001031">
    <property type="entry name" value="Thioesterase"/>
</dbReference>
<comment type="caution">
    <text evidence="5">The sequence shown here is derived from an EMBL/GenBank/DDBJ whole genome shotgun (WGS) entry which is preliminary data.</text>
</comment>
<feature type="non-terminal residue" evidence="5">
    <location>
        <position position="1"/>
    </location>
</feature>
<dbReference type="Gene3D" id="3.30.559.10">
    <property type="entry name" value="Chloramphenicol acetyltransferase-like domain"/>
    <property type="match status" value="1"/>
</dbReference>
<dbReference type="Pfam" id="PF00501">
    <property type="entry name" value="AMP-binding"/>
    <property type="match status" value="1"/>
</dbReference>
<dbReference type="InterPro" id="IPR020806">
    <property type="entry name" value="PKS_PP-bd"/>
</dbReference>
<dbReference type="NCBIfam" id="TIGR01733">
    <property type="entry name" value="AA-adenyl-dom"/>
    <property type="match status" value="1"/>
</dbReference>
<dbReference type="Gene3D" id="3.30.559.30">
    <property type="entry name" value="Nonribosomal peptide synthetase, condensation domain"/>
    <property type="match status" value="1"/>
</dbReference>
<dbReference type="InterPro" id="IPR000873">
    <property type="entry name" value="AMP-dep_synth/lig_dom"/>
</dbReference>
<accession>A0ABV3E7Z7</accession>
<reference evidence="5 6" key="1">
    <citation type="submission" date="2024-06" db="EMBL/GenBank/DDBJ databases">
        <title>The Natural Products Discovery Center: Release of the First 8490 Sequenced Strains for Exploring Actinobacteria Biosynthetic Diversity.</title>
        <authorList>
            <person name="Kalkreuter E."/>
            <person name="Kautsar S.A."/>
            <person name="Yang D."/>
            <person name="Bader C.D."/>
            <person name="Teijaro C.N."/>
            <person name="Fluegel L."/>
            <person name="Davis C.M."/>
            <person name="Simpson J.R."/>
            <person name="Lauterbach L."/>
            <person name="Steele A.D."/>
            <person name="Gui C."/>
            <person name="Meng S."/>
            <person name="Li G."/>
            <person name="Viehrig K."/>
            <person name="Ye F."/>
            <person name="Su P."/>
            <person name="Kiefer A.F."/>
            <person name="Nichols A."/>
            <person name="Cepeda A.J."/>
            <person name="Yan W."/>
            <person name="Fan B."/>
            <person name="Jiang Y."/>
            <person name="Adhikari A."/>
            <person name="Zheng C.-J."/>
            <person name="Schuster L."/>
            <person name="Cowan T.M."/>
            <person name="Smanski M.J."/>
            <person name="Chevrette M.G."/>
            <person name="De Carvalho L.P.S."/>
            <person name="Shen B."/>
        </authorList>
    </citation>
    <scope>NUCLEOTIDE SEQUENCE [LARGE SCALE GENOMIC DNA]</scope>
    <source>
        <strain evidence="5 6">NPDC048274</strain>
    </source>
</reference>
<dbReference type="Pfam" id="PF00550">
    <property type="entry name" value="PP-binding"/>
    <property type="match status" value="1"/>
</dbReference>
<dbReference type="RefSeq" id="WP_359982710.1">
    <property type="nucleotide sequence ID" value="NZ_JBEZLS010000013.1"/>
</dbReference>
<dbReference type="InterPro" id="IPR045851">
    <property type="entry name" value="AMP-bd_C_sf"/>
</dbReference>
<dbReference type="InterPro" id="IPR042099">
    <property type="entry name" value="ANL_N_sf"/>
</dbReference>
<evidence type="ECO:0000259" key="4">
    <source>
        <dbReference type="PROSITE" id="PS50075"/>
    </source>
</evidence>
<dbReference type="Pfam" id="PF00668">
    <property type="entry name" value="Condensation"/>
    <property type="match status" value="1"/>
</dbReference>
<dbReference type="SUPFAM" id="SSF53474">
    <property type="entry name" value="alpha/beta-Hydrolases"/>
    <property type="match status" value="1"/>
</dbReference>
<dbReference type="PANTHER" id="PTHR45527">
    <property type="entry name" value="NONRIBOSOMAL PEPTIDE SYNTHETASE"/>
    <property type="match status" value="1"/>
</dbReference>
<dbReference type="Pfam" id="PF00975">
    <property type="entry name" value="Thioesterase"/>
    <property type="match status" value="1"/>
</dbReference>
<dbReference type="InterPro" id="IPR009081">
    <property type="entry name" value="PP-bd_ACP"/>
</dbReference>
<dbReference type="InterPro" id="IPR006162">
    <property type="entry name" value="Ppantetheine_attach_site"/>
</dbReference>
<dbReference type="Gene3D" id="3.30.300.30">
    <property type="match status" value="1"/>
</dbReference>
<feature type="domain" description="Carrier" evidence="4">
    <location>
        <begin position="672"/>
        <end position="747"/>
    </location>
</feature>
<dbReference type="PANTHER" id="PTHR45527:SF14">
    <property type="entry name" value="PLIPASTATIN SYNTHASE SUBUNIT B"/>
    <property type="match status" value="1"/>
</dbReference>
<dbReference type="InterPro" id="IPR010071">
    <property type="entry name" value="AA_adenyl_dom"/>
</dbReference>
<organism evidence="5 6">
    <name type="scientific">Streptomyces griseoloalbus</name>
    <dbReference type="NCBI Taxonomy" id="67303"/>
    <lineage>
        <taxon>Bacteria</taxon>
        <taxon>Bacillati</taxon>
        <taxon>Actinomycetota</taxon>
        <taxon>Actinomycetes</taxon>
        <taxon>Kitasatosporales</taxon>
        <taxon>Streptomycetaceae</taxon>
        <taxon>Streptomyces</taxon>
    </lineage>
</organism>
<protein>
    <submittedName>
        <fullName evidence="5">Amino acid adenylation domain-containing protein</fullName>
    </submittedName>
</protein>
<gene>
    <name evidence="5" type="ORF">AB0D65_20250</name>
</gene>